<keyword evidence="1" id="KW-0812">Transmembrane</keyword>
<proteinExistence type="predicted"/>
<dbReference type="RefSeq" id="WP_079699660.1">
    <property type="nucleotide sequence ID" value="NZ_JADNAH010000003.1"/>
</dbReference>
<evidence type="ECO:0000313" key="3">
    <source>
        <dbReference type="Proteomes" id="UP000294682"/>
    </source>
</evidence>
<dbReference type="InterPro" id="IPR012156">
    <property type="entry name" value="Cold_shock_CspA"/>
</dbReference>
<dbReference type="Proteomes" id="UP000294682">
    <property type="component" value="Unassembled WGS sequence"/>
</dbReference>
<keyword evidence="1" id="KW-0472">Membrane</keyword>
<dbReference type="InterPro" id="IPR010718">
    <property type="entry name" value="DUF1294"/>
</dbReference>
<dbReference type="AlphaFoldDB" id="A0A9X8UJ42"/>
<keyword evidence="3" id="KW-1185">Reference proteome</keyword>
<dbReference type="Pfam" id="PF06961">
    <property type="entry name" value="DUF1294"/>
    <property type="match status" value="1"/>
</dbReference>
<feature type="transmembrane region" description="Helical" evidence="1">
    <location>
        <begin position="6"/>
        <end position="26"/>
    </location>
</feature>
<dbReference type="GO" id="GO:0003676">
    <property type="term" value="F:nucleic acid binding"/>
    <property type="evidence" value="ECO:0007669"/>
    <property type="project" value="InterPro"/>
</dbReference>
<comment type="caution">
    <text evidence="2">The sequence shown here is derived from an EMBL/GenBank/DDBJ whole genome shotgun (WGS) entry which is preliminary data.</text>
</comment>
<gene>
    <name evidence="2" type="ORF">EDD78_10583</name>
</gene>
<dbReference type="EMBL" id="SLUK01000005">
    <property type="protein sequence ID" value="TCL43453.1"/>
    <property type="molecule type" value="Genomic_DNA"/>
</dbReference>
<keyword evidence="1" id="KW-1133">Transmembrane helix</keyword>
<protein>
    <submittedName>
        <fullName evidence="2">Uncharacterized membrane protein YsdA (DUF1294 family)</fullName>
    </submittedName>
</protein>
<feature type="transmembrane region" description="Helical" evidence="1">
    <location>
        <begin position="70"/>
        <end position="90"/>
    </location>
</feature>
<evidence type="ECO:0000256" key="1">
    <source>
        <dbReference type="SAM" id="Phobius"/>
    </source>
</evidence>
<dbReference type="PIRSF" id="PIRSF002599">
    <property type="entry name" value="Cold_shock_A"/>
    <property type="match status" value="1"/>
</dbReference>
<organism evidence="2 3">
    <name type="scientific">Harryflintia acetispora</name>
    <dbReference type="NCBI Taxonomy" id="1849041"/>
    <lineage>
        <taxon>Bacteria</taxon>
        <taxon>Bacillati</taxon>
        <taxon>Bacillota</taxon>
        <taxon>Clostridia</taxon>
        <taxon>Eubacteriales</taxon>
        <taxon>Oscillospiraceae</taxon>
        <taxon>Harryflintia</taxon>
    </lineage>
</organism>
<sequence length="93" mass="10463">MPTEALSFLWGYLVAINVTAFLAAAVDKRRAKRGRWRLPERTLWLLALLLGSAGLYFGMLVFRHKTQRPLFRFGVPALLVLQAGILLLLLGNL</sequence>
<accession>A0A9X8UJ42</accession>
<reference evidence="2 3" key="1">
    <citation type="submission" date="2019-03" db="EMBL/GenBank/DDBJ databases">
        <title>Genomic Encyclopedia of Type Strains, Phase IV (KMG-IV): sequencing the most valuable type-strain genomes for metagenomic binning, comparative biology and taxonomic classification.</title>
        <authorList>
            <person name="Goeker M."/>
        </authorList>
    </citation>
    <scope>NUCLEOTIDE SEQUENCE [LARGE SCALE GENOMIC DNA]</scope>
    <source>
        <strain evidence="2 3">DSM 100433</strain>
    </source>
</reference>
<name>A0A9X8UJ42_9FIRM</name>
<evidence type="ECO:0000313" key="2">
    <source>
        <dbReference type="EMBL" id="TCL43453.1"/>
    </source>
</evidence>
<feature type="transmembrane region" description="Helical" evidence="1">
    <location>
        <begin position="42"/>
        <end position="64"/>
    </location>
</feature>